<reference evidence="2 3" key="1">
    <citation type="submission" date="2018-01" db="EMBL/GenBank/DDBJ databases">
        <title>Whole genome sequence of Melissococcus plutonius DAT561.</title>
        <authorList>
            <person name="Okumura K."/>
            <person name="Takamatsu D."/>
            <person name="Okura M."/>
        </authorList>
    </citation>
    <scope>NUCLEOTIDE SEQUENCE [LARGE SCALE GENOMIC DNA]</scope>
    <source>
        <strain evidence="2 3">DAT561</strain>
    </source>
</reference>
<dbReference type="PROSITE" id="PS00383">
    <property type="entry name" value="TYR_PHOSPHATASE_1"/>
    <property type="match status" value="1"/>
</dbReference>
<comment type="similarity">
    <text evidence="1">Belongs to the protein-tyrosine phosphatase family.</text>
</comment>
<dbReference type="RefSeq" id="WP_015694614.1">
    <property type="nucleotide sequence ID" value="NZ_AP018492.1"/>
</dbReference>
<dbReference type="InterPro" id="IPR026893">
    <property type="entry name" value="Tyr/Ser_Pase_IphP-type"/>
</dbReference>
<gene>
    <name evidence="2" type="ORF">DAT561_0417</name>
</gene>
<dbReference type="PANTHER" id="PTHR31126:SF1">
    <property type="entry name" value="TYROSINE SPECIFIC PROTEIN PHOSPHATASES DOMAIN-CONTAINING PROTEIN"/>
    <property type="match status" value="1"/>
</dbReference>
<protein>
    <submittedName>
        <fullName evidence="2">Tyrosine phosphatase</fullName>
    </submittedName>
</protein>
<dbReference type="SUPFAM" id="SSF52799">
    <property type="entry name" value="(Phosphotyrosine protein) phosphatases II"/>
    <property type="match status" value="1"/>
</dbReference>
<dbReference type="GO" id="GO:0004721">
    <property type="term" value="F:phosphoprotein phosphatase activity"/>
    <property type="evidence" value="ECO:0007669"/>
    <property type="project" value="InterPro"/>
</dbReference>
<organism evidence="2 3">
    <name type="scientific">Melissococcus plutonius</name>
    <dbReference type="NCBI Taxonomy" id="33970"/>
    <lineage>
        <taxon>Bacteria</taxon>
        <taxon>Bacillati</taxon>
        <taxon>Bacillota</taxon>
        <taxon>Bacilli</taxon>
        <taxon>Lactobacillales</taxon>
        <taxon>Enterococcaceae</taxon>
        <taxon>Melissococcus</taxon>
    </lineage>
</organism>
<name>A0A2Z5Y191_9ENTE</name>
<dbReference type="GeneID" id="57042978"/>
<dbReference type="Gene3D" id="3.90.190.10">
    <property type="entry name" value="Protein tyrosine phosphatase superfamily"/>
    <property type="match status" value="1"/>
</dbReference>
<dbReference type="Pfam" id="PF13350">
    <property type="entry name" value="Y_phosphatase3"/>
    <property type="match status" value="1"/>
</dbReference>
<accession>A0A2Z5Y191</accession>
<dbReference type="InterPro" id="IPR016130">
    <property type="entry name" value="Tyr_Pase_AS"/>
</dbReference>
<dbReference type="AlphaFoldDB" id="A0A2Z5Y191"/>
<dbReference type="PANTHER" id="PTHR31126">
    <property type="entry name" value="TYROSINE-PROTEIN PHOSPHATASE"/>
    <property type="match status" value="1"/>
</dbReference>
<dbReference type="InterPro" id="IPR029021">
    <property type="entry name" value="Prot-tyrosine_phosphatase-like"/>
</dbReference>
<proteinExistence type="inferred from homology"/>
<dbReference type="Proteomes" id="UP000269226">
    <property type="component" value="Chromosome"/>
</dbReference>
<dbReference type="EMBL" id="AP018492">
    <property type="protein sequence ID" value="BBC60554.1"/>
    <property type="molecule type" value="Genomic_DNA"/>
</dbReference>
<evidence type="ECO:0000256" key="1">
    <source>
        <dbReference type="ARBA" id="ARBA00009580"/>
    </source>
</evidence>
<evidence type="ECO:0000313" key="2">
    <source>
        <dbReference type="EMBL" id="BBC60554.1"/>
    </source>
</evidence>
<evidence type="ECO:0000313" key="3">
    <source>
        <dbReference type="Proteomes" id="UP000269226"/>
    </source>
</evidence>
<sequence length="250" mass="28746">MQTIVNFRDIGGYSTKNGTMVKKNCFFRSGELVNVCQEDQALLIDTHKINRIYDFRNQKEKIERPDDEIIGTSYIHIDLLASVVGKSASLEDLIRQENMSPEKVMNKIYQEMILADSSLKGYQTFFEDFLSHPDEPLLFHCFAGKDRTGIGAALILSALDVKKEAIFEDYLKTNIQRKQANDLLLETLRHSGKTEKELEHISTMLYVKREYLQTAFNTITEHFGSVLGYFKDGLKLSEKNLTDMKKCYTC</sequence>